<dbReference type="AlphaFoldDB" id="A0A5B7F7R0"/>
<dbReference type="Proteomes" id="UP000324222">
    <property type="component" value="Unassembled WGS sequence"/>
</dbReference>
<gene>
    <name evidence="1" type="ORF">E2C01_034146</name>
</gene>
<name>A0A5B7F7R0_PORTR</name>
<evidence type="ECO:0000313" key="1">
    <source>
        <dbReference type="EMBL" id="MPC40584.1"/>
    </source>
</evidence>
<evidence type="ECO:0000313" key="2">
    <source>
        <dbReference type="Proteomes" id="UP000324222"/>
    </source>
</evidence>
<accession>A0A5B7F7R0</accession>
<proteinExistence type="predicted"/>
<protein>
    <submittedName>
        <fullName evidence="1">Uncharacterized protein</fullName>
    </submittedName>
</protein>
<sequence length="47" mass="5559">MHIEDIRRLLDNLDVRKAMGPDGVSGWALKEYKEQLLNPIWEMIQVH</sequence>
<dbReference type="EMBL" id="VSRR010004743">
    <property type="protein sequence ID" value="MPC40584.1"/>
    <property type="molecule type" value="Genomic_DNA"/>
</dbReference>
<reference evidence="1 2" key="1">
    <citation type="submission" date="2019-05" db="EMBL/GenBank/DDBJ databases">
        <title>Another draft genome of Portunus trituberculatus and its Hox gene families provides insights of decapod evolution.</title>
        <authorList>
            <person name="Jeong J.-H."/>
            <person name="Song I."/>
            <person name="Kim S."/>
            <person name="Choi T."/>
            <person name="Kim D."/>
            <person name="Ryu S."/>
            <person name="Kim W."/>
        </authorList>
    </citation>
    <scope>NUCLEOTIDE SEQUENCE [LARGE SCALE GENOMIC DNA]</scope>
    <source>
        <tissue evidence="1">Muscle</tissue>
    </source>
</reference>
<comment type="caution">
    <text evidence="1">The sequence shown here is derived from an EMBL/GenBank/DDBJ whole genome shotgun (WGS) entry which is preliminary data.</text>
</comment>
<organism evidence="1 2">
    <name type="scientific">Portunus trituberculatus</name>
    <name type="common">Swimming crab</name>
    <name type="synonym">Neptunus trituberculatus</name>
    <dbReference type="NCBI Taxonomy" id="210409"/>
    <lineage>
        <taxon>Eukaryota</taxon>
        <taxon>Metazoa</taxon>
        <taxon>Ecdysozoa</taxon>
        <taxon>Arthropoda</taxon>
        <taxon>Crustacea</taxon>
        <taxon>Multicrustacea</taxon>
        <taxon>Malacostraca</taxon>
        <taxon>Eumalacostraca</taxon>
        <taxon>Eucarida</taxon>
        <taxon>Decapoda</taxon>
        <taxon>Pleocyemata</taxon>
        <taxon>Brachyura</taxon>
        <taxon>Eubrachyura</taxon>
        <taxon>Portunoidea</taxon>
        <taxon>Portunidae</taxon>
        <taxon>Portuninae</taxon>
        <taxon>Portunus</taxon>
    </lineage>
</organism>
<keyword evidence="2" id="KW-1185">Reference proteome</keyword>